<evidence type="ECO:0000256" key="1">
    <source>
        <dbReference type="ARBA" id="ARBA00004123"/>
    </source>
</evidence>
<keyword evidence="12" id="KW-0131">Cell cycle</keyword>
<keyword evidence="5" id="KW-0132">Cell division</keyword>
<dbReference type="Gene3D" id="1.10.510.10">
    <property type="entry name" value="Transferase(Phosphotransferase) domain 1"/>
    <property type="match status" value="1"/>
</dbReference>
<feature type="transmembrane region" description="Helical" evidence="18">
    <location>
        <begin position="316"/>
        <end position="338"/>
    </location>
</feature>
<evidence type="ECO:0000313" key="20">
    <source>
        <dbReference type="EMBL" id="EDW80507.2"/>
    </source>
</evidence>
<keyword evidence="18" id="KW-0472">Membrane</keyword>
<dbReference type="FunFam" id="1.10.510.10:FF:000574">
    <property type="entry name" value="Cell division related protein kinase 2"/>
    <property type="match status" value="1"/>
</dbReference>
<dbReference type="InterPro" id="IPR017441">
    <property type="entry name" value="Protein_kinase_ATP_BS"/>
</dbReference>
<evidence type="ECO:0000256" key="18">
    <source>
        <dbReference type="SAM" id="Phobius"/>
    </source>
</evidence>
<evidence type="ECO:0000256" key="13">
    <source>
        <dbReference type="ARBA" id="ARBA00047811"/>
    </source>
</evidence>
<dbReference type="InParanoid" id="B4N902"/>
<dbReference type="PANTHER" id="PTHR24056:SF334">
    <property type="entry name" value="CYCLIN-DEPENDENT KINASE 1"/>
    <property type="match status" value="1"/>
</dbReference>
<keyword evidence="18" id="KW-1133">Transmembrane helix</keyword>
<dbReference type="STRING" id="7260.B4N902"/>
<dbReference type="SMART" id="SM00220">
    <property type="entry name" value="S_TKc"/>
    <property type="match status" value="1"/>
</dbReference>
<evidence type="ECO:0000256" key="3">
    <source>
        <dbReference type="ARBA" id="ARBA00022527"/>
    </source>
</evidence>
<accession>B4N902</accession>
<dbReference type="GO" id="GO:0051301">
    <property type="term" value="P:cell division"/>
    <property type="evidence" value="ECO:0007669"/>
    <property type="project" value="UniProtKB-KW"/>
</dbReference>
<dbReference type="GO" id="GO:0007095">
    <property type="term" value="P:mitotic G2 DNA damage checkpoint signaling"/>
    <property type="evidence" value="ECO:0007669"/>
    <property type="project" value="TreeGrafter"/>
</dbReference>
<keyword evidence="21" id="KW-1185">Reference proteome</keyword>
<dbReference type="OrthoDB" id="1732493at2759"/>
<dbReference type="InterPro" id="IPR008271">
    <property type="entry name" value="Ser/Thr_kinase_AS"/>
</dbReference>
<sequence length="347" mass="40567">MQNLIRREKLGEGTYGVVYRALNPDTQCLVAIKNIRFHHDDEGIPSAVIREIALLKELKHPNIVELQDVNMMEKEVHLIFEYLAMDLHRYFEILFSKGEKMHAKSIQSFLYQITEAILFCHRRRILHRDLKPQNLLIDPTHTRIKVGDFGLSRAFDLPVRSYSPEVITLWYRAPELLLGCPQYCCPVDIWSIGCIFFEMLTGRTVFPGESEIDQLICIFKILGTPTEENWMGVTQLPNYSSSFPIYPINKLTMFVRKDFDKNLNASGVDLLNRMLCYQPSQRIVAKDIVKHAFFQGMKLPPGLTFRLTPVRLCRRLFFRCFRMFLLLLLRMSCCHFIPVNIPFRRGM</sequence>
<evidence type="ECO:0000259" key="19">
    <source>
        <dbReference type="PROSITE" id="PS50011"/>
    </source>
</evidence>
<dbReference type="PROSITE" id="PS50011">
    <property type="entry name" value="PROTEIN_KINASE_DOM"/>
    <property type="match status" value="1"/>
</dbReference>
<dbReference type="GO" id="GO:0004693">
    <property type="term" value="F:cyclin-dependent protein serine/threonine kinase activity"/>
    <property type="evidence" value="ECO:0007669"/>
    <property type="project" value="UniProtKB-EC"/>
</dbReference>
<dbReference type="PROSITE" id="PS00108">
    <property type="entry name" value="PROTEIN_KINASE_ST"/>
    <property type="match status" value="1"/>
</dbReference>
<comment type="catalytic activity">
    <reaction evidence="14">
        <text>L-seryl-[protein] + ATP = O-phospho-L-seryl-[protein] + ADP + H(+)</text>
        <dbReference type="Rhea" id="RHEA:17989"/>
        <dbReference type="Rhea" id="RHEA-COMP:9863"/>
        <dbReference type="Rhea" id="RHEA-COMP:11604"/>
        <dbReference type="ChEBI" id="CHEBI:15378"/>
        <dbReference type="ChEBI" id="CHEBI:29999"/>
        <dbReference type="ChEBI" id="CHEBI:30616"/>
        <dbReference type="ChEBI" id="CHEBI:83421"/>
        <dbReference type="ChEBI" id="CHEBI:456216"/>
        <dbReference type="EC" id="2.7.11.22"/>
    </reaction>
</comment>
<evidence type="ECO:0000256" key="4">
    <source>
        <dbReference type="ARBA" id="ARBA00022553"/>
    </source>
</evidence>
<keyword evidence="10 16" id="KW-0067">ATP-binding</keyword>
<dbReference type="GO" id="GO:0008353">
    <property type="term" value="F:RNA polymerase II CTD heptapeptide repeat kinase activity"/>
    <property type="evidence" value="ECO:0007669"/>
    <property type="project" value="UniProtKB-EC"/>
</dbReference>
<dbReference type="Proteomes" id="UP000007798">
    <property type="component" value="Unassembled WGS sequence"/>
</dbReference>
<comment type="catalytic activity">
    <reaction evidence="15">
        <text>[DNA-directed RNA polymerase] + ATP = phospho-[DNA-directed RNA polymerase] + ADP + H(+)</text>
        <dbReference type="Rhea" id="RHEA:10216"/>
        <dbReference type="Rhea" id="RHEA-COMP:11321"/>
        <dbReference type="Rhea" id="RHEA-COMP:11322"/>
        <dbReference type="ChEBI" id="CHEBI:15378"/>
        <dbReference type="ChEBI" id="CHEBI:30616"/>
        <dbReference type="ChEBI" id="CHEBI:43176"/>
        <dbReference type="ChEBI" id="CHEBI:68546"/>
        <dbReference type="ChEBI" id="CHEBI:456216"/>
        <dbReference type="EC" id="2.7.11.23"/>
    </reaction>
</comment>
<keyword evidence="8" id="KW-0498">Mitosis</keyword>
<evidence type="ECO:0000256" key="14">
    <source>
        <dbReference type="ARBA" id="ARBA00048367"/>
    </source>
</evidence>
<evidence type="ECO:0000256" key="6">
    <source>
        <dbReference type="ARBA" id="ARBA00022679"/>
    </source>
</evidence>
<evidence type="ECO:0000256" key="9">
    <source>
        <dbReference type="ARBA" id="ARBA00022777"/>
    </source>
</evidence>
<dbReference type="AlphaFoldDB" id="B4N902"/>
<dbReference type="HOGENOM" id="CLU_000288_181_1_1"/>
<protein>
    <recommendedName>
        <fullName evidence="19">Protein kinase domain-containing protein</fullName>
    </recommendedName>
</protein>
<keyword evidence="11" id="KW-0539">Nucleus</keyword>
<evidence type="ECO:0000313" key="21">
    <source>
        <dbReference type="Proteomes" id="UP000007798"/>
    </source>
</evidence>
<dbReference type="InterPro" id="IPR050108">
    <property type="entry name" value="CDK"/>
</dbReference>
<keyword evidence="4" id="KW-0597">Phosphoprotein</keyword>
<comment type="similarity">
    <text evidence="2">Belongs to the protein kinase superfamily. CMGC Ser/Thr protein kinase family. CDC2/CDKX subfamily.</text>
</comment>
<dbReference type="SUPFAM" id="SSF56112">
    <property type="entry name" value="Protein kinase-like (PK-like)"/>
    <property type="match status" value="1"/>
</dbReference>
<dbReference type="FunFam" id="3.30.200.20:FF:000927">
    <property type="entry name" value="Cyclin-dependent kinase 2"/>
    <property type="match status" value="1"/>
</dbReference>
<keyword evidence="9" id="KW-0418">Kinase</keyword>
<keyword evidence="3 17" id="KW-0723">Serine/threonine-protein kinase</keyword>
<proteinExistence type="inferred from homology"/>
<feature type="domain" description="Protein kinase" evidence="19">
    <location>
        <begin position="4"/>
        <end position="294"/>
    </location>
</feature>
<evidence type="ECO:0000256" key="7">
    <source>
        <dbReference type="ARBA" id="ARBA00022741"/>
    </source>
</evidence>
<dbReference type="GO" id="GO:0005634">
    <property type="term" value="C:nucleus"/>
    <property type="evidence" value="ECO:0007669"/>
    <property type="project" value="UniProtKB-SubCell"/>
</dbReference>
<dbReference type="Gene3D" id="3.30.200.20">
    <property type="entry name" value="Phosphorylase Kinase, domain 1"/>
    <property type="match status" value="1"/>
</dbReference>
<dbReference type="SMR" id="B4N902"/>
<keyword evidence="7 16" id="KW-0547">Nucleotide-binding</keyword>
<comment type="catalytic activity">
    <reaction evidence="13">
        <text>L-threonyl-[protein] + ATP = O-phospho-L-threonyl-[protein] + ADP + H(+)</text>
        <dbReference type="Rhea" id="RHEA:46608"/>
        <dbReference type="Rhea" id="RHEA-COMP:11060"/>
        <dbReference type="Rhea" id="RHEA-COMP:11605"/>
        <dbReference type="ChEBI" id="CHEBI:15378"/>
        <dbReference type="ChEBI" id="CHEBI:30013"/>
        <dbReference type="ChEBI" id="CHEBI:30616"/>
        <dbReference type="ChEBI" id="CHEBI:61977"/>
        <dbReference type="ChEBI" id="CHEBI:456216"/>
        <dbReference type="EC" id="2.7.11.22"/>
    </reaction>
</comment>
<dbReference type="eggNOG" id="KOG0594">
    <property type="taxonomic scope" value="Eukaryota"/>
</dbReference>
<keyword evidence="18" id="KW-0812">Transmembrane</keyword>
<dbReference type="GO" id="GO:0000086">
    <property type="term" value="P:G2/M transition of mitotic cell cycle"/>
    <property type="evidence" value="ECO:0007669"/>
    <property type="project" value="TreeGrafter"/>
</dbReference>
<organism evidence="20 21">
    <name type="scientific">Drosophila willistoni</name>
    <name type="common">Fruit fly</name>
    <dbReference type="NCBI Taxonomy" id="7260"/>
    <lineage>
        <taxon>Eukaryota</taxon>
        <taxon>Metazoa</taxon>
        <taxon>Ecdysozoa</taxon>
        <taxon>Arthropoda</taxon>
        <taxon>Hexapoda</taxon>
        <taxon>Insecta</taxon>
        <taxon>Pterygota</taxon>
        <taxon>Neoptera</taxon>
        <taxon>Endopterygota</taxon>
        <taxon>Diptera</taxon>
        <taxon>Brachycera</taxon>
        <taxon>Muscomorpha</taxon>
        <taxon>Ephydroidea</taxon>
        <taxon>Drosophilidae</taxon>
        <taxon>Drosophila</taxon>
        <taxon>Sophophora</taxon>
    </lineage>
</organism>
<evidence type="ECO:0000256" key="17">
    <source>
        <dbReference type="RuleBase" id="RU000304"/>
    </source>
</evidence>
<evidence type="ECO:0000256" key="2">
    <source>
        <dbReference type="ARBA" id="ARBA00006485"/>
    </source>
</evidence>
<name>B4N902_DROWI</name>
<gene>
    <name evidence="20" type="primary">Dwil\GK11570</name>
    <name evidence="20" type="ORF">Dwil_GK11570</name>
</gene>
<evidence type="ECO:0000256" key="8">
    <source>
        <dbReference type="ARBA" id="ARBA00022776"/>
    </source>
</evidence>
<evidence type="ECO:0000256" key="12">
    <source>
        <dbReference type="ARBA" id="ARBA00023306"/>
    </source>
</evidence>
<dbReference type="GO" id="GO:0005524">
    <property type="term" value="F:ATP binding"/>
    <property type="evidence" value="ECO:0007669"/>
    <property type="project" value="UniProtKB-UniRule"/>
</dbReference>
<evidence type="ECO:0000256" key="16">
    <source>
        <dbReference type="PROSITE-ProRule" id="PRU10141"/>
    </source>
</evidence>
<dbReference type="InterPro" id="IPR000719">
    <property type="entry name" value="Prot_kinase_dom"/>
</dbReference>
<dbReference type="PANTHER" id="PTHR24056">
    <property type="entry name" value="CELL DIVISION PROTEIN KINASE"/>
    <property type="match status" value="1"/>
</dbReference>
<evidence type="ECO:0000256" key="5">
    <source>
        <dbReference type="ARBA" id="ARBA00022618"/>
    </source>
</evidence>
<evidence type="ECO:0000256" key="15">
    <source>
        <dbReference type="ARBA" id="ARBA00049280"/>
    </source>
</evidence>
<comment type="subcellular location">
    <subcellularLocation>
        <location evidence="1">Nucleus</location>
    </subcellularLocation>
</comment>
<dbReference type="EMBL" id="CH964232">
    <property type="protein sequence ID" value="EDW80507.2"/>
    <property type="molecule type" value="Genomic_DNA"/>
</dbReference>
<reference evidence="20 21" key="1">
    <citation type="journal article" date="2007" name="Nature">
        <title>Evolution of genes and genomes on the Drosophila phylogeny.</title>
        <authorList>
            <consortium name="Drosophila 12 Genomes Consortium"/>
            <person name="Clark A.G."/>
            <person name="Eisen M.B."/>
            <person name="Smith D.R."/>
            <person name="Bergman C.M."/>
            <person name="Oliver B."/>
            <person name="Markow T.A."/>
            <person name="Kaufman T.C."/>
            <person name="Kellis M."/>
            <person name="Gelbart W."/>
            <person name="Iyer V.N."/>
            <person name="Pollard D.A."/>
            <person name="Sackton T.B."/>
            <person name="Larracuente A.M."/>
            <person name="Singh N.D."/>
            <person name="Abad J.P."/>
            <person name="Abt D.N."/>
            <person name="Adryan B."/>
            <person name="Aguade M."/>
            <person name="Akashi H."/>
            <person name="Anderson W.W."/>
            <person name="Aquadro C.F."/>
            <person name="Ardell D.H."/>
            <person name="Arguello R."/>
            <person name="Artieri C.G."/>
            <person name="Barbash D.A."/>
            <person name="Barker D."/>
            <person name="Barsanti P."/>
            <person name="Batterham P."/>
            <person name="Batzoglou S."/>
            <person name="Begun D."/>
            <person name="Bhutkar A."/>
            <person name="Blanco E."/>
            <person name="Bosak S.A."/>
            <person name="Bradley R.K."/>
            <person name="Brand A.D."/>
            <person name="Brent M.R."/>
            <person name="Brooks A.N."/>
            <person name="Brown R.H."/>
            <person name="Butlin R.K."/>
            <person name="Caggese C."/>
            <person name="Calvi B.R."/>
            <person name="Bernardo de Carvalho A."/>
            <person name="Caspi A."/>
            <person name="Castrezana S."/>
            <person name="Celniker S.E."/>
            <person name="Chang J.L."/>
            <person name="Chapple C."/>
            <person name="Chatterji S."/>
            <person name="Chinwalla A."/>
            <person name="Civetta A."/>
            <person name="Clifton S.W."/>
            <person name="Comeron J.M."/>
            <person name="Costello J.C."/>
            <person name="Coyne J.A."/>
            <person name="Daub J."/>
            <person name="David R.G."/>
            <person name="Delcher A.L."/>
            <person name="Delehaunty K."/>
            <person name="Do C.B."/>
            <person name="Ebling H."/>
            <person name="Edwards K."/>
            <person name="Eickbush T."/>
            <person name="Evans J.D."/>
            <person name="Filipski A."/>
            <person name="Findeiss S."/>
            <person name="Freyhult E."/>
            <person name="Fulton L."/>
            <person name="Fulton R."/>
            <person name="Garcia A.C."/>
            <person name="Gardiner A."/>
            <person name="Garfield D.A."/>
            <person name="Garvin B.E."/>
            <person name="Gibson G."/>
            <person name="Gilbert D."/>
            <person name="Gnerre S."/>
            <person name="Godfrey J."/>
            <person name="Good R."/>
            <person name="Gotea V."/>
            <person name="Gravely B."/>
            <person name="Greenberg A.J."/>
            <person name="Griffiths-Jones S."/>
            <person name="Gross S."/>
            <person name="Guigo R."/>
            <person name="Gustafson E.A."/>
            <person name="Haerty W."/>
            <person name="Hahn M.W."/>
            <person name="Halligan D.L."/>
            <person name="Halpern A.L."/>
            <person name="Halter G.M."/>
            <person name="Han M.V."/>
            <person name="Heger A."/>
            <person name="Hillier L."/>
            <person name="Hinrichs A.S."/>
            <person name="Holmes I."/>
            <person name="Hoskins R.A."/>
            <person name="Hubisz M.J."/>
            <person name="Hultmark D."/>
            <person name="Huntley M.A."/>
            <person name="Jaffe D.B."/>
            <person name="Jagadeeshan S."/>
            <person name="Jeck W.R."/>
            <person name="Johnson J."/>
            <person name="Jones C.D."/>
            <person name="Jordan W.C."/>
            <person name="Karpen G.H."/>
            <person name="Kataoka E."/>
            <person name="Keightley P.D."/>
            <person name="Kheradpour P."/>
            <person name="Kirkness E.F."/>
            <person name="Koerich L.B."/>
            <person name="Kristiansen K."/>
            <person name="Kudrna D."/>
            <person name="Kulathinal R.J."/>
            <person name="Kumar S."/>
            <person name="Kwok R."/>
            <person name="Lander E."/>
            <person name="Langley C.H."/>
            <person name="Lapoint R."/>
            <person name="Lazzaro B.P."/>
            <person name="Lee S.J."/>
            <person name="Levesque L."/>
            <person name="Li R."/>
            <person name="Lin C.F."/>
            <person name="Lin M.F."/>
            <person name="Lindblad-Toh K."/>
            <person name="Llopart A."/>
            <person name="Long M."/>
            <person name="Low L."/>
            <person name="Lozovsky E."/>
            <person name="Lu J."/>
            <person name="Luo M."/>
            <person name="Machado C.A."/>
            <person name="Makalowski W."/>
            <person name="Marzo M."/>
            <person name="Matsuda M."/>
            <person name="Matzkin L."/>
            <person name="McAllister B."/>
            <person name="McBride C.S."/>
            <person name="McKernan B."/>
            <person name="McKernan K."/>
            <person name="Mendez-Lago M."/>
            <person name="Minx P."/>
            <person name="Mollenhauer M.U."/>
            <person name="Montooth K."/>
            <person name="Mount S.M."/>
            <person name="Mu X."/>
            <person name="Myers E."/>
            <person name="Negre B."/>
            <person name="Newfeld S."/>
            <person name="Nielsen R."/>
            <person name="Noor M.A."/>
            <person name="O'Grady P."/>
            <person name="Pachter L."/>
            <person name="Papaceit M."/>
            <person name="Parisi M.J."/>
            <person name="Parisi M."/>
            <person name="Parts L."/>
            <person name="Pedersen J.S."/>
            <person name="Pesole G."/>
            <person name="Phillippy A.M."/>
            <person name="Ponting C.P."/>
            <person name="Pop M."/>
            <person name="Porcelli D."/>
            <person name="Powell J.R."/>
            <person name="Prohaska S."/>
            <person name="Pruitt K."/>
            <person name="Puig M."/>
            <person name="Quesneville H."/>
            <person name="Ram K.R."/>
            <person name="Rand D."/>
            <person name="Rasmussen M.D."/>
            <person name="Reed L.K."/>
            <person name="Reenan R."/>
            <person name="Reily A."/>
            <person name="Remington K.A."/>
            <person name="Rieger T.T."/>
            <person name="Ritchie M.G."/>
            <person name="Robin C."/>
            <person name="Rogers Y.H."/>
            <person name="Rohde C."/>
            <person name="Rozas J."/>
            <person name="Rubenfield M.J."/>
            <person name="Ruiz A."/>
            <person name="Russo S."/>
            <person name="Salzberg S.L."/>
            <person name="Sanchez-Gracia A."/>
            <person name="Saranga D.J."/>
            <person name="Sato H."/>
            <person name="Schaeffer S.W."/>
            <person name="Schatz M.C."/>
            <person name="Schlenke T."/>
            <person name="Schwartz R."/>
            <person name="Segarra C."/>
            <person name="Singh R.S."/>
            <person name="Sirot L."/>
            <person name="Sirota M."/>
            <person name="Sisneros N.B."/>
            <person name="Smith C.D."/>
            <person name="Smith T.F."/>
            <person name="Spieth J."/>
            <person name="Stage D.E."/>
            <person name="Stark A."/>
            <person name="Stephan W."/>
            <person name="Strausberg R.L."/>
            <person name="Strempel S."/>
            <person name="Sturgill D."/>
            <person name="Sutton G."/>
            <person name="Sutton G.G."/>
            <person name="Tao W."/>
            <person name="Teichmann S."/>
            <person name="Tobari Y.N."/>
            <person name="Tomimura Y."/>
            <person name="Tsolas J.M."/>
            <person name="Valente V.L."/>
            <person name="Venter E."/>
            <person name="Venter J.C."/>
            <person name="Vicario S."/>
            <person name="Vieira F.G."/>
            <person name="Vilella A.J."/>
            <person name="Villasante A."/>
            <person name="Walenz B."/>
            <person name="Wang J."/>
            <person name="Wasserman M."/>
            <person name="Watts T."/>
            <person name="Wilson D."/>
            <person name="Wilson R.K."/>
            <person name="Wing R.A."/>
            <person name="Wolfner M.F."/>
            <person name="Wong A."/>
            <person name="Wong G.K."/>
            <person name="Wu C.I."/>
            <person name="Wu G."/>
            <person name="Yamamoto D."/>
            <person name="Yang H.P."/>
            <person name="Yang S.P."/>
            <person name="Yorke J.A."/>
            <person name="Yoshida K."/>
            <person name="Zdobnov E."/>
            <person name="Zhang P."/>
            <person name="Zhang Y."/>
            <person name="Zimin A.V."/>
            <person name="Baldwin J."/>
            <person name="Abdouelleil A."/>
            <person name="Abdulkadir J."/>
            <person name="Abebe A."/>
            <person name="Abera B."/>
            <person name="Abreu J."/>
            <person name="Acer S.C."/>
            <person name="Aftuck L."/>
            <person name="Alexander A."/>
            <person name="An P."/>
            <person name="Anderson E."/>
            <person name="Anderson S."/>
            <person name="Arachi H."/>
            <person name="Azer M."/>
            <person name="Bachantsang P."/>
            <person name="Barry A."/>
            <person name="Bayul T."/>
            <person name="Berlin A."/>
            <person name="Bessette D."/>
            <person name="Bloom T."/>
            <person name="Blye J."/>
            <person name="Boguslavskiy L."/>
            <person name="Bonnet C."/>
            <person name="Boukhgalter B."/>
            <person name="Bourzgui I."/>
            <person name="Brown A."/>
            <person name="Cahill P."/>
            <person name="Channer S."/>
            <person name="Cheshatsang Y."/>
            <person name="Chuda L."/>
            <person name="Citroen M."/>
            <person name="Collymore A."/>
            <person name="Cooke P."/>
            <person name="Costello M."/>
            <person name="D'Aco K."/>
            <person name="Daza R."/>
            <person name="De Haan G."/>
            <person name="DeGray S."/>
            <person name="DeMaso C."/>
            <person name="Dhargay N."/>
            <person name="Dooley K."/>
            <person name="Dooley E."/>
            <person name="Doricent M."/>
            <person name="Dorje P."/>
            <person name="Dorjee K."/>
            <person name="Dupes A."/>
            <person name="Elong R."/>
            <person name="Falk J."/>
            <person name="Farina A."/>
            <person name="Faro S."/>
            <person name="Ferguson D."/>
            <person name="Fisher S."/>
            <person name="Foley C.D."/>
            <person name="Franke A."/>
            <person name="Friedrich D."/>
            <person name="Gadbois L."/>
            <person name="Gearin G."/>
            <person name="Gearin C.R."/>
            <person name="Giannoukos G."/>
            <person name="Goode T."/>
            <person name="Graham J."/>
            <person name="Grandbois E."/>
            <person name="Grewal S."/>
            <person name="Gyaltsen K."/>
            <person name="Hafez N."/>
            <person name="Hagos B."/>
            <person name="Hall J."/>
            <person name="Henson C."/>
            <person name="Hollinger A."/>
            <person name="Honan T."/>
            <person name="Huard M.D."/>
            <person name="Hughes L."/>
            <person name="Hurhula B."/>
            <person name="Husby M.E."/>
            <person name="Kamat A."/>
            <person name="Kanga B."/>
            <person name="Kashin S."/>
            <person name="Khazanovich D."/>
            <person name="Kisner P."/>
            <person name="Lance K."/>
            <person name="Lara M."/>
            <person name="Lee W."/>
            <person name="Lennon N."/>
            <person name="Letendre F."/>
            <person name="LeVine R."/>
            <person name="Lipovsky A."/>
            <person name="Liu X."/>
            <person name="Liu J."/>
            <person name="Liu S."/>
            <person name="Lokyitsang T."/>
            <person name="Lokyitsang Y."/>
            <person name="Lubonja R."/>
            <person name="Lui A."/>
            <person name="MacDonald P."/>
            <person name="Magnisalis V."/>
            <person name="Maru K."/>
            <person name="Matthews C."/>
            <person name="McCusker W."/>
            <person name="McDonough S."/>
            <person name="Mehta T."/>
            <person name="Meldrim J."/>
            <person name="Meneus L."/>
            <person name="Mihai O."/>
            <person name="Mihalev A."/>
            <person name="Mihova T."/>
            <person name="Mittelman R."/>
            <person name="Mlenga V."/>
            <person name="Montmayeur A."/>
            <person name="Mulrain L."/>
            <person name="Navidi A."/>
            <person name="Naylor J."/>
            <person name="Negash T."/>
            <person name="Nguyen T."/>
            <person name="Nguyen N."/>
            <person name="Nicol R."/>
            <person name="Norbu C."/>
            <person name="Norbu N."/>
            <person name="Novod N."/>
            <person name="O'Neill B."/>
            <person name="Osman S."/>
            <person name="Markiewicz E."/>
            <person name="Oyono O.L."/>
            <person name="Patti C."/>
            <person name="Phunkhang P."/>
            <person name="Pierre F."/>
            <person name="Priest M."/>
            <person name="Raghuraman S."/>
            <person name="Rege F."/>
            <person name="Reyes R."/>
            <person name="Rise C."/>
            <person name="Rogov P."/>
            <person name="Ross K."/>
            <person name="Ryan E."/>
            <person name="Settipalli S."/>
            <person name="Shea T."/>
            <person name="Sherpa N."/>
            <person name="Shi L."/>
            <person name="Shih D."/>
            <person name="Sparrow T."/>
            <person name="Spaulding J."/>
            <person name="Stalker J."/>
            <person name="Stange-Thomann N."/>
            <person name="Stavropoulos S."/>
            <person name="Stone C."/>
            <person name="Strader C."/>
            <person name="Tesfaye S."/>
            <person name="Thomson T."/>
            <person name="Thoulutsang Y."/>
            <person name="Thoulutsang D."/>
            <person name="Topham K."/>
            <person name="Topping I."/>
            <person name="Tsamla T."/>
            <person name="Vassiliev H."/>
            <person name="Vo A."/>
            <person name="Wangchuk T."/>
            <person name="Wangdi T."/>
            <person name="Weiand M."/>
            <person name="Wilkinson J."/>
            <person name="Wilson A."/>
            <person name="Yadav S."/>
            <person name="Young G."/>
            <person name="Yu Q."/>
            <person name="Zembek L."/>
            <person name="Zhong D."/>
            <person name="Zimmer A."/>
            <person name="Zwirko Z."/>
            <person name="Jaffe D.B."/>
            <person name="Alvarez P."/>
            <person name="Brockman W."/>
            <person name="Butler J."/>
            <person name="Chin C."/>
            <person name="Gnerre S."/>
            <person name="Grabherr M."/>
            <person name="Kleber M."/>
            <person name="Mauceli E."/>
            <person name="MacCallum I."/>
        </authorList>
    </citation>
    <scope>NUCLEOTIDE SEQUENCE [LARGE SCALE GENOMIC DNA]</scope>
    <source>
        <strain evidence="21">Tucson 14030-0811.24</strain>
    </source>
</reference>
<dbReference type="Pfam" id="PF00069">
    <property type="entry name" value="Pkinase"/>
    <property type="match status" value="1"/>
</dbReference>
<dbReference type="InterPro" id="IPR011009">
    <property type="entry name" value="Kinase-like_dom_sf"/>
</dbReference>
<feature type="binding site" evidence="16">
    <location>
        <position position="33"/>
    </location>
    <ligand>
        <name>ATP</name>
        <dbReference type="ChEBI" id="CHEBI:30616"/>
    </ligand>
</feature>
<evidence type="ECO:0000256" key="10">
    <source>
        <dbReference type="ARBA" id="ARBA00022840"/>
    </source>
</evidence>
<dbReference type="PROSITE" id="PS00107">
    <property type="entry name" value="PROTEIN_KINASE_ATP"/>
    <property type="match status" value="1"/>
</dbReference>
<evidence type="ECO:0000256" key="11">
    <source>
        <dbReference type="ARBA" id="ARBA00023242"/>
    </source>
</evidence>
<keyword evidence="6" id="KW-0808">Transferase</keyword>
<dbReference type="CDD" id="cd07829">
    <property type="entry name" value="STKc_CDK_like"/>
    <property type="match status" value="1"/>
</dbReference>